<organism evidence="1">
    <name type="scientific">marine metagenome</name>
    <dbReference type="NCBI Taxonomy" id="408172"/>
    <lineage>
        <taxon>unclassified sequences</taxon>
        <taxon>metagenomes</taxon>
        <taxon>ecological metagenomes</taxon>
    </lineage>
</organism>
<name>A0A382ZJ17_9ZZZZ</name>
<evidence type="ECO:0000313" key="1">
    <source>
        <dbReference type="EMBL" id="SVD95451.1"/>
    </source>
</evidence>
<sequence length="27" mass="2979">MLLYIVINIAQSITLPTANKHIGNQIV</sequence>
<protein>
    <submittedName>
        <fullName evidence="1">Uncharacterized protein</fullName>
    </submittedName>
</protein>
<proteinExistence type="predicted"/>
<reference evidence="1" key="1">
    <citation type="submission" date="2018-05" db="EMBL/GenBank/DDBJ databases">
        <authorList>
            <person name="Lanie J.A."/>
            <person name="Ng W.-L."/>
            <person name="Kazmierczak K.M."/>
            <person name="Andrzejewski T.M."/>
            <person name="Davidsen T.M."/>
            <person name="Wayne K.J."/>
            <person name="Tettelin H."/>
            <person name="Glass J.I."/>
            <person name="Rusch D."/>
            <person name="Podicherti R."/>
            <person name="Tsui H.-C.T."/>
            <person name="Winkler M.E."/>
        </authorList>
    </citation>
    <scope>NUCLEOTIDE SEQUENCE</scope>
</reference>
<dbReference type="EMBL" id="UINC01184302">
    <property type="protein sequence ID" value="SVD95451.1"/>
    <property type="molecule type" value="Genomic_DNA"/>
</dbReference>
<accession>A0A382ZJ17</accession>
<dbReference type="AlphaFoldDB" id="A0A382ZJ17"/>
<gene>
    <name evidence="1" type="ORF">METZ01_LOCUS448305</name>
</gene>